<evidence type="ECO:0000313" key="2">
    <source>
        <dbReference type="EMBL" id="TEB31683.1"/>
    </source>
</evidence>
<proteinExistence type="predicted"/>
<name>A0A4Y7TBY6_COPMI</name>
<organism evidence="2 3">
    <name type="scientific">Coprinellus micaceus</name>
    <name type="common">Glistening ink-cap mushroom</name>
    <name type="synonym">Coprinus micaceus</name>
    <dbReference type="NCBI Taxonomy" id="71717"/>
    <lineage>
        <taxon>Eukaryota</taxon>
        <taxon>Fungi</taxon>
        <taxon>Dikarya</taxon>
        <taxon>Basidiomycota</taxon>
        <taxon>Agaricomycotina</taxon>
        <taxon>Agaricomycetes</taxon>
        <taxon>Agaricomycetidae</taxon>
        <taxon>Agaricales</taxon>
        <taxon>Agaricineae</taxon>
        <taxon>Psathyrellaceae</taxon>
        <taxon>Coprinellus</taxon>
    </lineage>
</organism>
<protein>
    <submittedName>
        <fullName evidence="2">Uncharacterized protein</fullName>
    </submittedName>
</protein>
<dbReference type="OrthoDB" id="3130827at2759"/>
<keyword evidence="3" id="KW-1185">Reference proteome</keyword>
<evidence type="ECO:0000313" key="3">
    <source>
        <dbReference type="Proteomes" id="UP000298030"/>
    </source>
</evidence>
<dbReference type="AlphaFoldDB" id="A0A4Y7TBY6"/>
<comment type="caution">
    <text evidence="2">The sequence shown here is derived from an EMBL/GenBank/DDBJ whole genome shotgun (WGS) entry which is preliminary data.</text>
</comment>
<feature type="compositionally biased region" description="Basic and acidic residues" evidence="1">
    <location>
        <begin position="157"/>
        <end position="177"/>
    </location>
</feature>
<accession>A0A4Y7TBY6</accession>
<gene>
    <name evidence="2" type="ORF">FA13DRAFT_1791442</name>
</gene>
<feature type="compositionally biased region" description="Gly residues" evidence="1">
    <location>
        <begin position="140"/>
        <end position="151"/>
    </location>
</feature>
<feature type="compositionally biased region" description="Basic and acidic residues" evidence="1">
    <location>
        <begin position="32"/>
        <end position="50"/>
    </location>
</feature>
<evidence type="ECO:0000256" key="1">
    <source>
        <dbReference type="SAM" id="MobiDB-lite"/>
    </source>
</evidence>
<feature type="region of interest" description="Disordered" evidence="1">
    <location>
        <begin position="1"/>
        <end position="204"/>
    </location>
</feature>
<sequence>MGDFGGGFTGSMDATDYGFSEEGGRHTFSQGDEWRRRGERGERGRDRHDSTFVNQGGGGNQMSGGYQPARDYDDSSYQSASTGPYYGSSPRGGLGYDSLRENQFGSSMYGGGGNEYNPTMGQDYGGGGLDSPFSDSRSAGPGGFGGGGSNQGYGMDDQTRDEYGNPIGHFRDPRDTRFGNQERPGGPGPQGGQQGTQKKGGFMDKAMNVVEDII</sequence>
<dbReference type="Proteomes" id="UP000298030">
    <property type="component" value="Unassembled WGS sequence"/>
</dbReference>
<dbReference type="EMBL" id="QPFP01000018">
    <property type="protein sequence ID" value="TEB31683.1"/>
    <property type="molecule type" value="Genomic_DNA"/>
</dbReference>
<reference evidence="2 3" key="1">
    <citation type="journal article" date="2019" name="Nat. Ecol. Evol.">
        <title>Megaphylogeny resolves global patterns of mushroom evolution.</title>
        <authorList>
            <person name="Varga T."/>
            <person name="Krizsan K."/>
            <person name="Foldi C."/>
            <person name="Dima B."/>
            <person name="Sanchez-Garcia M."/>
            <person name="Sanchez-Ramirez S."/>
            <person name="Szollosi G.J."/>
            <person name="Szarkandi J.G."/>
            <person name="Papp V."/>
            <person name="Albert L."/>
            <person name="Andreopoulos W."/>
            <person name="Angelini C."/>
            <person name="Antonin V."/>
            <person name="Barry K.W."/>
            <person name="Bougher N.L."/>
            <person name="Buchanan P."/>
            <person name="Buyck B."/>
            <person name="Bense V."/>
            <person name="Catcheside P."/>
            <person name="Chovatia M."/>
            <person name="Cooper J."/>
            <person name="Damon W."/>
            <person name="Desjardin D."/>
            <person name="Finy P."/>
            <person name="Geml J."/>
            <person name="Haridas S."/>
            <person name="Hughes K."/>
            <person name="Justo A."/>
            <person name="Karasinski D."/>
            <person name="Kautmanova I."/>
            <person name="Kiss B."/>
            <person name="Kocsube S."/>
            <person name="Kotiranta H."/>
            <person name="LaButti K.M."/>
            <person name="Lechner B.E."/>
            <person name="Liimatainen K."/>
            <person name="Lipzen A."/>
            <person name="Lukacs Z."/>
            <person name="Mihaltcheva S."/>
            <person name="Morgado L.N."/>
            <person name="Niskanen T."/>
            <person name="Noordeloos M.E."/>
            <person name="Ohm R.A."/>
            <person name="Ortiz-Santana B."/>
            <person name="Ovrebo C."/>
            <person name="Racz N."/>
            <person name="Riley R."/>
            <person name="Savchenko A."/>
            <person name="Shiryaev A."/>
            <person name="Soop K."/>
            <person name="Spirin V."/>
            <person name="Szebenyi C."/>
            <person name="Tomsovsky M."/>
            <person name="Tulloss R.E."/>
            <person name="Uehling J."/>
            <person name="Grigoriev I.V."/>
            <person name="Vagvolgyi C."/>
            <person name="Papp T."/>
            <person name="Martin F.M."/>
            <person name="Miettinen O."/>
            <person name="Hibbett D.S."/>
            <person name="Nagy L.G."/>
        </authorList>
    </citation>
    <scope>NUCLEOTIDE SEQUENCE [LARGE SCALE GENOMIC DNA]</scope>
    <source>
        <strain evidence="2 3">FP101781</strain>
    </source>
</reference>